<dbReference type="Gene3D" id="3.30.450.150">
    <property type="entry name" value="Haem-degrading domain"/>
    <property type="match status" value="1"/>
</dbReference>
<name>A0A7W0DR04_9ACTN</name>
<dbReference type="SUPFAM" id="SSF143744">
    <property type="entry name" value="GlcG-like"/>
    <property type="match status" value="1"/>
</dbReference>
<gene>
    <name evidence="1" type="ORF">H1D24_28535</name>
</gene>
<protein>
    <submittedName>
        <fullName evidence="1">Heme-binding protein</fullName>
    </submittedName>
</protein>
<dbReference type="RefSeq" id="WP_181660585.1">
    <property type="nucleotide sequence ID" value="NZ_JACEHE010000020.1"/>
</dbReference>
<comment type="caution">
    <text evidence="1">The sequence shown here is derived from an EMBL/GenBank/DDBJ whole genome shotgun (WGS) entry which is preliminary data.</text>
</comment>
<sequence length="139" mass="13699">MTVLSLGEAERTLAAGVAKATEISVPVNIAVLDTGANLKAFVRMDGALLGSIDVAMGKARTSALFQMNSEALFEFCKPGGTSFGLENSNGGLVVFAGGRPLVMGGEVVGAVGVSGGSVDQDDAIAQAAAAALATVAVAV</sequence>
<accession>A0A7W0DR04</accession>
<dbReference type="AlphaFoldDB" id="A0A7W0DR04"/>
<dbReference type="InterPro" id="IPR005624">
    <property type="entry name" value="PduO/GlcC-like"/>
</dbReference>
<organism evidence="1 2">
    <name type="scientific">Streptomyces himalayensis subsp. himalayensis</name>
    <dbReference type="NCBI Taxonomy" id="2756131"/>
    <lineage>
        <taxon>Bacteria</taxon>
        <taxon>Bacillati</taxon>
        <taxon>Actinomycetota</taxon>
        <taxon>Actinomycetes</taxon>
        <taxon>Kitasatosporales</taxon>
        <taxon>Streptomycetaceae</taxon>
        <taxon>Streptomyces</taxon>
        <taxon>Streptomyces himalayensis</taxon>
    </lineage>
</organism>
<reference evidence="1 2" key="1">
    <citation type="submission" date="2020-07" db="EMBL/GenBank/DDBJ databases">
        <title>Streptomyces isolated from Indian soil.</title>
        <authorList>
            <person name="Mandal S."/>
            <person name="Maiti P.K."/>
        </authorList>
    </citation>
    <scope>NUCLEOTIDE SEQUENCE [LARGE SCALE GENOMIC DNA]</scope>
    <source>
        <strain evidence="1 2">PSKA28</strain>
    </source>
</reference>
<dbReference type="EMBL" id="JACEHE010000020">
    <property type="protein sequence ID" value="MBA2949661.1"/>
    <property type="molecule type" value="Genomic_DNA"/>
</dbReference>
<dbReference type="InterPro" id="IPR052517">
    <property type="entry name" value="GlcG_carb_metab_protein"/>
</dbReference>
<dbReference type="Proteomes" id="UP000545761">
    <property type="component" value="Unassembled WGS sequence"/>
</dbReference>
<dbReference type="Pfam" id="PF03928">
    <property type="entry name" value="HbpS-like"/>
    <property type="match status" value="1"/>
</dbReference>
<dbReference type="InterPro" id="IPR038084">
    <property type="entry name" value="PduO/GlcC-like_sf"/>
</dbReference>
<evidence type="ECO:0000313" key="2">
    <source>
        <dbReference type="Proteomes" id="UP000545761"/>
    </source>
</evidence>
<dbReference type="PANTHER" id="PTHR34309">
    <property type="entry name" value="SLR1406 PROTEIN"/>
    <property type="match status" value="1"/>
</dbReference>
<dbReference type="PANTHER" id="PTHR34309:SF1">
    <property type="entry name" value="PROTEIN GLCG"/>
    <property type="match status" value="1"/>
</dbReference>
<proteinExistence type="predicted"/>
<evidence type="ECO:0000313" key="1">
    <source>
        <dbReference type="EMBL" id="MBA2949661.1"/>
    </source>
</evidence>